<keyword evidence="5 8" id="KW-0812">Transmembrane</keyword>
<dbReference type="EMBL" id="RAXU01000017">
    <property type="protein sequence ID" value="RKG31992.1"/>
    <property type="molecule type" value="Genomic_DNA"/>
</dbReference>
<feature type="transmembrane region" description="Helical" evidence="8">
    <location>
        <begin position="250"/>
        <end position="267"/>
    </location>
</feature>
<dbReference type="AlphaFoldDB" id="A0A3A8EAD0"/>
<comment type="subcellular location">
    <subcellularLocation>
        <location evidence="1">Cell membrane</location>
        <topology evidence="1">Multi-pass membrane protein</topology>
    </subcellularLocation>
</comment>
<keyword evidence="6 8" id="KW-1133">Transmembrane helix</keyword>
<feature type="transmembrane region" description="Helical" evidence="8">
    <location>
        <begin position="123"/>
        <end position="144"/>
    </location>
</feature>
<organism evidence="9 10">
    <name type="scientific">Acinetobacter guerrae</name>
    <dbReference type="NCBI Taxonomy" id="1843371"/>
    <lineage>
        <taxon>Bacteria</taxon>
        <taxon>Pseudomonadati</taxon>
        <taxon>Pseudomonadota</taxon>
        <taxon>Gammaproteobacteria</taxon>
        <taxon>Moraxellales</taxon>
        <taxon>Moraxellaceae</taxon>
        <taxon>Acinetobacter</taxon>
    </lineage>
</organism>
<dbReference type="GO" id="GO:0055085">
    <property type="term" value="P:transmembrane transport"/>
    <property type="evidence" value="ECO:0007669"/>
    <property type="project" value="InterPro"/>
</dbReference>
<dbReference type="PANTHER" id="PTHR36838:SF4">
    <property type="entry name" value="AUXIN EFFLUX CARRIER FAMILY PROTEIN"/>
    <property type="match status" value="1"/>
</dbReference>
<dbReference type="Proteomes" id="UP000269001">
    <property type="component" value="Unassembled WGS sequence"/>
</dbReference>
<protein>
    <submittedName>
        <fullName evidence="9">AEC family transporter</fullName>
    </submittedName>
</protein>
<dbReference type="InterPro" id="IPR038770">
    <property type="entry name" value="Na+/solute_symporter_sf"/>
</dbReference>
<evidence type="ECO:0000256" key="4">
    <source>
        <dbReference type="ARBA" id="ARBA00022475"/>
    </source>
</evidence>
<feature type="transmembrane region" description="Helical" evidence="8">
    <location>
        <begin position="164"/>
        <end position="182"/>
    </location>
</feature>
<keyword evidence="10" id="KW-1185">Reference proteome</keyword>
<dbReference type="GO" id="GO:0005886">
    <property type="term" value="C:plasma membrane"/>
    <property type="evidence" value="ECO:0007669"/>
    <property type="project" value="UniProtKB-SubCell"/>
</dbReference>
<feature type="transmembrane region" description="Helical" evidence="8">
    <location>
        <begin position="38"/>
        <end position="57"/>
    </location>
</feature>
<evidence type="ECO:0000313" key="9">
    <source>
        <dbReference type="EMBL" id="RKG31992.1"/>
    </source>
</evidence>
<accession>A0A3A8EAD0</accession>
<evidence type="ECO:0000256" key="2">
    <source>
        <dbReference type="ARBA" id="ARBA00010145"/>
    </source>
</evidence>
<sequence length="301" mass="33094">MAHIFLALFPLIALIATGYLFKKYHFFSDEFWLGAEKLNYYVLFPALLFYTLATANIDPHSVKTVITAMFVVLLMVTCVLYFLGFLKKIPPARFGVHVQSIIRFNTYIGLALVAALYQKEGMSILAILLALSVPVVNIISVLALTPSEQMSLKPVLIALIKNPLILSCILGGLVNVLHIPVWDGFTNLLKLFSASSLPLGLLCVGAALQFKEMRKDVPVLILDTFSRLLIMPAVAYFVCLHLGLSKLESQITVIFFALPTASAAYILTKVLKGDSQLMAAVISFQTLCAAVTLPLVIWWVG</sequence>
<evidence type="ECO:0000256" key="5">
    <source>
        <dbReference type="ARBA" id="ARBA00022692"/>
    </source>
</evidence>
<name>A0A3A8EAD0_9GAMM</name>
<dbReference type="RefSeq" id="WP_120370833.1">
    <property type="nucleotide sequence ID" value="NZ_RAXU01000017.1"/>
</dbReference>
<feature type="transmembrane region" description="Helical" evidence="8">
    <location>
        <begin position="188"/>
        <end position="208"/>
    </location>
</feature>
<feature type="transmembrane region" description="Helical" evidence="8">
    <location>
        <begin position="279"/>
        <end position="300"/>
    </location>
</feature>
<evidence type="ECO:0000256" key="7">
    <source>
        <dbReference type="ARBA" id="ARBA00023136"/>
    </source>
</evidence>
<dbReference type="PANTHER" id="PTHR36838">
    <property type="entry name" value="AUXIN EFFLUX CARRIER FAMILY PROTEIN"/>
    <property type="match status" value="1"/>
</dbReference>
<dbReference type="InterPro" id="IPR004776">
    <property type="entry name" value="Mem_transp_PIN-like"/>
</dbReference>
<evidence type="ECO:0000256" key="6">
    <source>
        <dbReference type="ARBA" id="ARBA00022989"/>
    </source>
</evidence>
<keyword evidence="4" id="KW-1003">Cell membrane</keyword>
<evidence type="ECO:0000256" key="1">
    <source>
        <dbReference type="ARBA" id="ARBA00004651"/>
    </source>
</evidence>
<proteinExistence type="inferred from homology"/>
<keyword evidence="7 8" id="KW-0472">Membrane</keyword>
<feature type="transmembrane region" description="Helical" evidence="8">
    <location>
        <begin position="63"/>
        <end position="86"/>
    </location>
</feature>
<reference evidence="9 10" key="1">
    <citation type="submission" date="2018-09" db="EMBL/GenBank/DDBJ databases">
        <title>The draft genome of Acinetobacter spp. strains.</title>
        <authorList>
            <person name="Qin J."/>
            <person name="Feng Y."/>
            <person name="Zong Z."/>
        </authorList>
    </citation>
    <scope>NUCLEOTIDE SEQUENCE [LARGE SCALE GENOMIC DNA]</scope>
    <source>
        <strain evidence="9 10">WCHAc060096</strain>
    </source>
</reference>
<evidence type="ECO:0000256" key="3">
    <source>
        <dbReference type="ARBA" id="ARBA00022448"/>
    </source>
</evidence>
<feature type="transmembrane region" description="Helical" evidence="8">
    <location>
        <begin position="6"/>
        <end position="26"/>
    </location>
</feature>
<comment type="similarity">
    <text evidence="2">Belongs to the auxin efflux carrier (TC 2.A.69) family.</text>
</comment>
<dbReference type="Gene3D" id="1.20.1530.20">
    <property type="match status" value="1"/>
</dbReference>
<evidence type="ECO:0000256" key="8">
    <source>
        <dbReference type="SAM" id="Phobius"/>
    </source>
</evidence>
<gene>
    <name evidence="9" type="ORF">D7V21_12690</name>
</gene>
<feature type="transmembrane region" description="Helical" evidence="8">
    <location>
        <begin position="98"/>
        <end position="117"/>
    </location>
</feature>
<feature type="transmembrane region" description="Helical" evidence="8">
    <location>
        <begin position="220"/>
        <end position="244"/>
    </location>
</feature>
<keyword evidence="3" id="KW-0813">Transport</keyword>
<evidence type="ECO:0000313" key="10">
    <source>
        <dbReference type="Proteomes" id="UP000269001"/>
    </source>
</evidence>
<dbReference type="Pfam" id="PF03547">
    <property type="entry name" value="Mem_trans"/>
    <property type="match status" value="1"/>
</dbReference>
<comment type="caution">
    <text evidence="9">The sequence shown here is derived from an EMBL/GenBank/DDBJ whole genome shotgun (WGS) entry which is preliminary data.</text>
</comment>